<accession>A0A086TH99</accession>
<evidence type="ECO:0000313" key="3">
    <source>
        <dbReference type="EMBL" id="KFH48731.1"/>
    </source>
</evidence>
<gene>
    <name evidence="3" type="ORF">ACRE_003520</name>
</gene>
<feature type="compositionally biased region" description="Basic and acidic residues" evidence="1">
    <location>
        <begin position="91"/>
        <end position="101"/>
    </location>
</feature>
<feature type="transmembrane region" description="Helical" evidence="2">
    <location>
        <begin position="60"/>
        <end position="79"/>
    </location>
</feature>
<keyword evidence="2" id="KW-1133">Transmembrane helix</keyword>
<dbReference type="EMBL" id="JPKY01000002">
    <property type="protein sequence ID" value="KFH48731.1"/>
    <property type="molecule type" value="Genomic_DNA"/>
</dbReference>
<dbReference type="OrthoDB" id="5423884at2759"/>
<dbReference type="HOGENOM" id="CLU_108099_2_1_1"/>
<sequence>MAPFPLNDDGLRQAREILQEPTRTENPSPTLALRAEAETVTVIAESGGGSSGGSNLSGGAIAGIVVGSILGTLLLIWVIRSFTNMGSPPGPERETMYRHVEPSGNRRRHRSKHSHSRRRSSSLSAPPPVVVRESSSRRHPKYVYADPDTGRGRRLY</sequence>
<keyword evidence="4" id="KW-1185">Reference proteome</keyword>
<feature type="compositionally biased region" description="Basic residues" evidence="1">
    <location>
        <begin position="105"/>
        <end position="120"/>
    </location>
</feature>
<protein>
    <submittedName>
        <fullName evidence="3">Uncharacterized protein</fullName>
    </submittedName>
</protein>
<keyword evidence="2" id="KW-0472">Membrane</keyword>
<evidence type="ECO:0000313" key="4">
    <source>
        <dbReference type="Proteomes" id="UP000029964"/>
    </source>
</evidence>
<feature type="region of interest" description="Disordered" evidence="1">
    <location>
        <begin position="85"/>
        <end position="156"/>
    </location>
</feature>
<reference evidence="4" key="1">
    <citation type="journal article" date="2014" name="Genome Announc.">
        <title>Genome sequence and annotation of Acremonium chrysogenum, producer of the beta-lactam antibiotic cephalosporin C.</title>
        <authorList>
            <person name="Terfehr D."/>
            <person name="Dahlmann T.A."/>
            <person name="Specht T."/>
            <person name="Zadra I."/>
            <person name="Kuernsteiner H."/>
            <person name="Kueck U."/>
        </authorList>
    </citation>
    <scope>NUCLEOTIDE SEQUENCE [LARGE SCALE GENOMIC DNA]</scope>
    <source>
        <strain evidence="4">ATCC 11550 / CBS 779.69 / DSM 880 / IAM 14645 / JCM 23072 / IMI 49137</strain>
    </source>
</reference>
<dbReference type="Proteomes" id="UP000029964">
    <property type="component" value="Unassembled WGS sequence"/>
</dbReference>
<proteinExistence type="predicted"/>
<keyword evidence="2" id="KW-0812">Transmembrane</keyword>
<evidence type="ECO:0000256" key="1">
    <source>
        <dbReference type="SAM" id="MobiDB-lite"/>
    </source>
</evidence>
<evidence type="ECO:0000256" key="2">
    <source>
        <dbReference type="SAM" id="Phobius"/>
    </source>
</evidence>
<name>A0A086TH99_HAPC1</name>
<organism evidence="3 4">
    <name type="scientific">Hapsidospora chrysogenum (strain ATCC 11550 / CBS 779.69 / DSM 880 / IAM 14645 / JCM 23072 / IMI 49137)</name>
    <name type="common">Acremonium chrysogenum</name>
    <dbReference type="NCBI Taxonomy" id="857340"/>
    <lineage>
        <taxon>Eukaryota</taxon>
        <taxon>Fungi</taxon>
        <taxon>Dikarya</taxon>
        <taxon>Ascomycota</taxon>
        <taxon>Pezizomycotina</taxon>
        <taxon>Sordariomycetes</taxon>
        <taxon>Hypocreomycetidae</taxon>
        <taxon>Hypocreales</taxon>
        <taxon>Bionectriaceae</taxon>
        <taxon>Hapsidospora</taxon>
    </lineage>
</organism>
<comment type="caution">
    <text evidence="3">The sequence shown here is derived from an EMBL/GenBank/DDBJ whole genome shotgun (WGS) entry which is preliminary data.</text>
</comment>
<dbReference type="AlphaFoldDB" id="A0A086TH99"/>